<keyword evidence="3" id="KW-1185">Reference proteome</keyword>
<gene>
    <name evidence="2" type="ORF">SKAU_G00311200</name>
</gene>
<comment type="caution">
    <text evidence="2">The sequence shown here is derived from an EMBL/GenBank/DDBJ whole genome shotgun (WGS) entry which is preliminary data.</text>
</comment>
<protein>
    <submittedName>
        <fullName evidence="2">Uncharacterized protein</fullName>
    </submittedName>
</protein>
<evidence type="ECO:0000256" key="1">
    <source>
        <dbReference type="SAM" id="MobiDB-lite"/>
    </source>
</evidence>
<accession>A0A9Q1ERN1</accession>
<proteinExistence type="predicted"/>
<name>A0A9Q1ERN1_SYNKA</name>
<feature type="region of interest" description="Disordered" evidence="1">
    <location>
        <begin position="61"/>
        <end position="105"/>
    </location>
</feature>
<dbReference type="EMBL" id="JAINUF010000013">
    <property type="protein sequence ID" value="KAJ8343791.1"/>
    <property type="molecule type" value="Genomic_DNA"/>
</dbReference>
<reference evidence="2" key="1">
    <citation type="journal article" date="2023" name="Science">
        <title>Genome structures resolve the early diversification of teleost fishes.</title>
        <authorList>
            <person name="Parey E."/>
            <person name="Louis A."/>
            <person name="Montfort J."/>
            <person name="Bouchez O."/>
            <person name="Roques C."/>
            <person name="Iampietro C."/>
            <person name="Lluch J."/>
            <person name="Castinel A."/>
            <person name="Donnadieu C."/>
            <person name="Desvignes T."/>
            <person name="Floi Bucao C."/>
            <person name="Jouanno E."/>
            <person name="Wen M."/>
            <person name="Mejri S."/>
            <person name="Dirks R."/>
            <person name="Jansen H."/>
            <person name="Henkel C."/>
            <person name="Chen W.J."/>
            <person name="Zahm M."/>
            <person name="Cabau C."/>
            <person name="Klopp C."/>
            <person name="Thompson A.W."/>
            <person name="Robinson-Rechavi M."/>
            <person name="Braasch I."/>
            <person name="Lecointre G."/>
            <person name="Bobe J."/>
            <person name="Postlethwait J.H."/>
            <person name="Berthelot C."/>
            <person name="Roest Crollius H."/>
            <person name="Guiguen Y."/>
        </authorList>
    </citation>
    <scope>NUCLEOTIDE SEQUENCE</scope>
    <source>
        <strain evidence="2">WJC10195</strain>
    </source>
</reference>
<feature type="compositionally biased region" description="Pro residues" evidence="1">
    <location>
        <begin position="69"/>
        <end position="83"/>
    </location>
</feature>
<dbReference type="Proteomes" id="UP001152622">
    <property type="component" value="Chromosome 13"/>
</dbReference>
<evidence type="ECO:0000313" key="2">
    <source>
        <dbReference type="EMBL" id="KAJ8343791.1"/>
    </source>
</evidence>
<dbReference type="AlphaFoldDB" id="A0A9Q1ERN1"/>
<evidence type="ECO:0000313" key="3">
    <source>
        <dbReference type="Proteomes" id="UP001152622"/>
    </source>
</evidence>
<sequence>MLFVDFMLLNVGFFCIPTKEQQPFLWSREGRRCDARRRPGSALTLRPLRVPSLSHCADACTSARTASQPRPPAVAPASPPPPGRSGSELTAASHQQLRKKGNHFVPQSRLFQSNSNLFSYYYQKQLQSIT</sequence>
<organism evidence="2 3">
    <name type="scientific">Synaphobranchus kaupii</name>
    <name type="common">Kaup's arrowtooth eel</name>
    <dbReference type="NCBI Taxonomy" id="118154"/>
    <lineage>
        <taxon>Eukaryota</taxon>
        <taxon>Metazoa</taxon>
        <taxon>Chordata</taxon>
        <taxon>Craniata</taxon>
        <taxon>Vertebrata</taxon>
        <taxon>Euteleostomi</taxon>
        <taxon>Actinopterygii</taxon>
        <taxon>Neopterygii</taxon>
        <taxon>Teleostei</taxon>
        <taxon>Anguilliformes</taxon>
        <taxon>Synaphobranchidae</taxon>
        <taxon>Synaphobranchus</taxon>
    </lineage>
</organism>